<dbReference type="PANTHER" id="PTHR43968:SF6">
    <property type="entry name" value="GLUTATHIONE S-TRANSFERASE OMEGA"/>
    <property type="match status" value="1"/>
</dbReference>
<evidence type="ECO:0000313" key="5">
    <source>
        <dbReference type="EMBL" id="CAE0748294.1"/>
    </source>
</evidence>
<evidence type="ECO:0008006" key="6">
    <source>
        <dbReference type="Google" id="ProtNLM"/>
    </source>
</evidence>
<dbReference type="Pfam" id="PF00043">
    <property type="entry name" value="GST_C"/>
    <property type="match status" value="1"/>
</dbReference>
<feature type="domain" description="GST N-terminal" evidence="3">
    <location>
        <begin position="119"/>
        <end position="200"/>
    </location>
</feature>
<dbReference type="EMBL" id="HBIZ01001574">
    <property type="protein sequence ID" value="CAE0748294.1"/>
    <property type="molecule type" value="Transcribed_RNA"/>
</dbReference>
<dbReference type="AlphaFoldDB" id="A0A7S4ERU1"/>
<sequence length="344" mass="38014">MASAARSPTSPCALARRAQKQLLPLLLTSLYVSAGSAAGSVGTITNSPSTSTMHGVCTAGSPFGCILGSRLGQREVFTARNPEARSRTRFEQSHGPATPSRQRVSRTRGGSTVLSATTFPVEFFTLEMCPYAQRVWIVMEELQIPYTTTLVNARDKTAWYLKEINPRGKVPAIRDAATGAVVYESLIINEYLADRFDGAHALLPSEPAARATLRLWNEHLDTQLAPAHFTLLMNKNETQAVAKEEALRLALQRYEEGIVGPYLLGDAFTLADAAALPFFERLVFSLEHFKAARPLDDFPRTKAWFKHASARASFEATRRPKDKLVELYERFLSVDYKFGGLNKS</sequence>
<reference evidence="5" key="1">
    <citation type="submission" date="2021-01" db="EMBL/GenBank/DDBJ databases">
        <authorList>
            <person name="Corre E."/>
            <person name="Pelletier E."/>
            <person name="Niang G."/>
            <person name="Scheremetjew M."/>
            <person name="Finn R."/>
            <person name="Kale V."/>
            <person name="Holt S."/>
            <person name="Cochrane G."/>
            <person name="Meng A."/>
            <person name="Brown T."/>
            <person name="Cohen L."/>
        </authorList>
    </citation>
    <scope>NUCLEOTIDE SEQUENCE</scope>
    <source>
        <strain evidence="5">CCMP645</strain>
    </source>
</reference>
<feature type="signal peptide" evidence="2">
    <location>
        <begin position="1"/>
        <end position="37"/>
    </location>
</feature>
<dbReference type="InterPro" id="IPR050983">
    <property type="entry name" value="GST_Omega/HSP26"/>
</dbReference>
<dbReference type="InterPro" id="IPR010987">
    <property type="entry name" value="Glutathione-S-Trfase_C-like"/>
</dbReference>
<dbReference type="PANTHER" id="PTHR43968">
    <property type="match status" value="1"/>
</dbReference>
<protein>
    <recommendedName>
        <fullName evidence="6">Glutathione transferase</fullName>
    </recommendedName>
</protein>
<dbReference type="Gene3D" id="1.20.1050.10">
    <property type="match status" value="1"/>
</dbReference>
<dbReference type="PROSITE" id="PS50404">
    <property type="entry name" value="GST_NTER"/>
    <property type="match status" value="1"/>
</dbReference>
<dbReference type="Gene3D" id="3.40.30.10">
    <property type="entry name" value="Glutaredoxin"/>
    <property type="match status" value="1"/>
</dbReference>
<proteinExistence type="predicted"/>
<dbReference type="SFLD" id="SFLDS00019">
    <property type="entry name" value="Glutathione_Transferase_(cytos"/>
    <property type="match status" value="1"/>
</dbReference>
<dbReference type="InterPro" id="IPR040079">
    <property type="entry name" value="Glutathione_S-Trfase"/>
</dbReference>
<evidence type="ECO:0000259" key="4">
    <source>
        <dbReference type="PROSITE" id="PS50405"/>
    </source>
</evidence>
<dbReference type="PROSITE" id="PS50405">
    <property type="entry name" value="GST_CTER"/>
    <property type="match status" value="1"/>
</dbReference>
<dbReference type="CDD" id="cd00299">
    <property type="entry name" value="GST_C_family"/>
    <property type="match status" value="1"/>
</dbReference>
<dbReference type="Pfam" id="PF13409">
    <property type="entry name" value="GST_N_2"/>
    <property type="match status" value="1"/>
</dbReference>
<feature type="domain" description="GST C-terminal" evidence="4">
    <location>
        <begin position="206"/>
        <end position="331"/>
    </location>
</feature>
<name>A0A7S4ERU1_CHRCT</name>
<dbReference type="InterPro" id="IPR036249">
    <property type="entry name" value="Thioredoxin-like_sf"/>
</dbReference>
<accession>A0A7S4ERU1</accession>
<dbReference type="SUPFAM" id="SSF52833">
    <property type="entry name" value="Thioredoxin-like"/>
    <property type="match status" value="1"/>
</dbReference>
<dbReference type="InterPro" id="IPR004045">
    <property type="entry name" value="Glutathione_S-Trfase_N"/>
</dbReference>
<feature type="chain" id="PRO_5031026499" description="Glutathione transferase" evidence="2">
    <location>
        <begin position="38"/>
        <end position="344"/>
    </location>
</feature>
<dbReference type="GO" id="GO:0005737">
    <property type="term" value="C:cytoplasm"/>
    <property type="evidence" value="ECO:0007669"/>
    <property type="project" value="TreeGrafter"/>
</dbReference>
<feature type="compositionally biased region" description="Basic and acidic residues" evidence="1">
    <location>
        <begin position="82"/>
        <end position="92"/>
    </location>
</feature>
<evidence type="ECO:0000256" key="1">
    <source>
        <dbReference type="SAM" id="MobiDB-lite"/>
    </source>
</evidence>
<dbReference type="SUPFAM" id="SSF47616">
    <property type="entry name" value="GST C-terminal domain-like"/>
    <property type="match status" value="1"/>
</dbReference>
<organism evidence="5">
    <name type="scientific">Chrysotila carterae</name>
    <name type="common">Marine alga</name>
    <name type="synonym">Syracosphaera carterae</name>
    <dbReference type="NCBI Taxonomy" id="13221"/>
    <lineage>
        <taxon>Eukaryota</taxon>
        <taxon>Haptista</taxon>
        <taxon>Haptophyta</taxon>
        <taxon>Prymnesiophyceae</taxon>
        <taxon>Isochrysidales</taxon>
        <taxon>Isochrysidaceae</taxon>
        <taxon>Chrysotila</taxon>
    </lineage>
</organism>
<gene>
    <name evidence="5" type="ORF">PCAR00345_LOCUS876</name>
</gene>
<dbReference type="CDD" id="cd00570">
    <property type="entry name" value="GST_N_family"/>
    <property type="match status" value="1"/>
</dbReference>
<dbReference type="InterPro" id="IPR036282">
    <property type="entry name" value="Glutathione-S-Trfase_C_sf"/>
</dbReference>
<feature type="region of interest" description="Disordered" evidence="1">
    <location>
        <begin position="81"/>
        <end position="109"/>
    </location>
</feature>
<evidence type="ECO:0000259" key="3">
    <source>
        <dbReference type="PROSITE" id="PS50404"/>
    </source>
</evidence>
<dbReference type="SFLD" id="SFLDG00358">
    <property type="entry name" value="Main_(cytGST)"/>
    <property type="match status" value="1"/>
</dbReference>
<keyword evidence="2" id="KW-0732">Signal</keyword>
<dbReference type="InterPro" id="IPR004046">
    <property type="entry name" value="GST_C"/>
</dbReference>
<evidence type="ECO:0000256" key="2">
    <source>
        <dbReference type="SAM" id="SignalP"/>
    </source>
</evidence>